<dbReference type="Proteomes" id="UP001438953">
    <property type="component" value="Unassembled WGS sequence"/>
</dbReference>
<dbReference type="Gene3D" id="3.10.450.160">
    <property type="entry name" value="inner membrane protein cigr"/>
    <property type="match status" value="1"/>
</dbReference>
<reference evidence="3 4" key="2">
    <citation type="submission" date="2024-06" db="EMBL/GenBank/DDBJ databases">
        <title>Thioclava kandeliae sp. nov. from a rhizosphere soil sample of Kandelia candel in a mangrove.</title>
        <authorList>
            <person name="Mu T."/>
        </authorList>
    </citation>
    <scope>NUCLEOTIDE SEQUENCE [LARGE SCALE GENOMIC DNA]</scope>
    <source>
        <strain evidence="3 4">CPCC 100088</strain>
    </source>
</reference>
<sequence length="120" mass="12475">MKRFLMSASVALVAMSGAAFADQHGANNCAPGQKCPPGQSQKVDNHSQKPQAKGEQHAQATKASGHSAPGHAPTAAQLKRLPAPPKGQEYRIVNDKVVRIDSDTLKTVAAIGLVSALLSN</sequence>
<feature type="signal peptide" evidence="2">
    <location>
        <begin position="1"/>
        <end position="21"/>
    </location>
</feature>
<name>A0ABV1SBS7_9RHOB</name>
<accession>A0ABV1SBS7</accession>
<evidence type="ECO:0000256" key="1">
    <source>
        <dbReference type="SAM" id="MobiDB-lite"/>
    </source>
</evidence>
<evidence type="ECO:0008006" key="5">
    <source>
        <dbReference type="Google" id="ProtNLM"/>
    </source>
</evidence>
<evidence type="ECO:0000313" key="3">
    <source>
        <dbReference type="EMBL" id="MER5170362.1"/>
    </source>
</evidence>
<evidence type="ECO:0000313" key="4">
    <source>
        <dbReference type="Proteomes" id="UP001438953"/>
    </source>
</evidence>
<keyword evidence="4" id="KW-1185">Reference proteome</keyword>
<dbReference type="EMBL" id="JAYWLC010000001">
    <property type="protein sequence ID" value="MER5170362.1"/>
    <property type="molecule type" value="Genomic_DNA"/>
</dbReference>
<reference evidence="3 4" key="1">
    <citation type="submission" date="2024-01" db="EMBL/GenBank/DDBJ databases">
        <authorList>
            <person name="Deng Y."/>
            <person name="Su J."/>
        </authorList>
    </citation>
    <scope>NUCLEOTIDE SEQUENCE [LARGE SCALE GENOMIC DNA]</scope>
    <source>
        <strain evidence="3 4">CPCC 100088</strain>
    </source>
</reference>
<gene>
    <name evidence="3" type="ORF">VSX56_01120</name>
</gene>
<feature type="region of interest" description="Disordered" evidence="1">
    <location>
        <begin position="23"/>
        <end position="87"/>
    </location>
</feature>
<organism evidence="3 4">
    <name type="scientific">Thioclava kandeliae</name>
    <dbReference type="NCBI Taxonomy" id="3070818"/>
    <lineage>
        <taxon>Bacteria</taxon>
        <taxon>Pseudomonadati</taxon>
        <taxon>Pseudomonadota</taxon>
        <taxon>Alphaproteobacteria</taxon>
        <taxon>Rhodobacterales</taxon>
        <taxon>Paracoccaceae</taxon>
        <taxon>Thioclava</taxon>
    </lineage>
</organism>
<evidence type="ECO:0000256" key="2">
    <source>
        <dbReference type="SAM" id="SignalP"/>
    </source>
</evidence>
<protein>
    <recommendedName>
        <fullName evidence="5">RcnB family protein</fullName>
    </recommendedName>
</protein>
<comment type="caution">
    <text evidence="3">The sequence shown here is derived from an EMBL/GenBank/DDBJ whole genome shotgun (WGS) entry which is preliminary data.</text>
</comment>
<feature type="chain" id="PRO_5046632131" description="RcnB family protein" evidence="2">
    <location>
        <begin position="22"/>
        <end position="120"/>
    </location>
</feature>
<feature type="compositionally biased region" description="Basic and acidic residues" evidence="1">
    <location>
        <begin position="43"/>
        <end position="56"/>
    </location>
</feature>
<dbReference type="RefSeq" id="WP_339112351.1">
    <property type="nucleotide sequence ID" value="NZ_JAYWLC010000001.1"/>
</dbReference>
<keyword evidence="2" id="KW-0732">Signal</keyword>
<proteinExistence type="predicted"/>